<sequence>MKSIVEERLLLRDLPKLQIKSTPTTTPAVETHSSHSTDLAKSQTQSAFTTTHSAKLLPALSTRAALTTSSSSSTAAASTTAVVREAIVLPSAEDNPYIYHADDRPEGTVFIAVGSIAAFIGIAIAMWWAVTKYLSHKYTKEKELFDQNNLNYSYMEKQQRWGGYRVASDESLFGIDSSNNGSIGGYKEQLLTPIVSNTSNDDNKPRSDIGAASPWQGHGAGAVATQLDDNILHTPFNPIQDTLQVESNRRSMFISPTIELIQHQRGRTADPTGRHSVYNHNSEVALGSNITDDKTGDLNEPRRTASPQRRARARESPNRKSGSNLRLVPSPVKPLLPREHDLGFPNGTTREGDFRDGTTSGSRKNGHKKTPSMYLDDLLKE</sequence>
<dbReference type="eggNOG" id="ENOG502S625">
    <property type="taxonomic scope" value="Eukaryota"/>
</dbReference>
<dbReference type="AlphaFoldDB" id="J7RAT8"/>
<dbReference type="HOGENOM" id="CLU_061224_0_0_1"/>
<keyword evidence="2" id="KW-0812">Transmembrane</keyword>
<keyword evidence="2" id="KW-0472">Membrane</keyword>
<reference evidence="4" key="2">
    <citation type="submission" date="2012-08" db="EMBL/GenBank/DDBJ databases">
        <title>Genome sequence of Kazachstania naganishii.</title>
        <authorList>
            <person name="Gordon J.L."/>
            <person name="Armisen D."/>
            <person name="Proux-Wera E."/>
            <person name="OhEigeartaigh S.S."/>
            <person name="Byrne K.P."/>
            <person name="Wolfe K.H."/>
        </authorList>
    </citation>
    <scope>NUCLEOTIDE SEQUENCE [LARGE SCALE GENOMIC DNA]</scope>
    <source>
        <strain evidence="4">ATCC MYA-139 / BCRC 22969 / CBS 8797 / CCRC 22969 / KCTC 17520 / NBRC 10181 / NCYC 3082</strain>
    </source>
</reference>
<dbReference type="GeneID" id="34527713"/>
<organism evidence="3 4">
    <name type="scientific">Huiozyma naganishii (strain ATCC MYA-139 / BCRC 22969 / CBS 8797 / KCTC 17520 / NBRC 10181 / NCYC 3082 / Yp74L-3)</name>
    <name type="common">Yeast</name>
    <name type="synonym">Kazachstania naganishii</name>
    <dbReference type="NCBI Taxonomy" id="1071383"/>
    <lineage>
        <taxon>Eukaryota</taxon>
        <taxon>Fungi</taxon>
        <taxon>Dikarya</taxon>
        <taxon>Ascomycota</taxon>
        <taxon>Saccharomycotina</taxon>
        <taxon>Saccharomycetes</taxon>
        <taxon>Saccharomycetales</taxon>
        <taxon>Saccharomycetaceae</taxon>
        <taxon>Huiozyma</taxon>
    </lineage>
</organism>
<keyword evidence="4" id="KW-1185">Reference proteome</keyword>
<dbReference type="InterPro" id="IPR051009">
    <property type="entry name" value="PRM"/>
</dbReference>
<accession>J7RAT8</accession>
<dbReference type="GO" id="GO:0000324">
    <property type="term" value="C:fungal-type vacuole"/>
    <property type="evidence" value="ECO:0007669"/>
    <property type="project" value="TreeGrafter"/>
</dbReference>
<dbReference type="OrthoDB" id="4065319at2759"/>
<feature type="compositionally biased region" description="Basic and acidic residues" evidence="1">
    <location>
        <begin position="291"/>
        <end position="303"/>
    </location>
</feature>
<dbReference type="PANTHER" id="PTHR36089:SF1">
    <property type="entry name" value="CHITIN SYNTHASE 3 COMPLEX PROTEIN CSI2-RELATED"/>
    <property type="match status" value="1"/>
</dbReference>
<gene>
    <name evidence="3" type="primary">KNAG0I01850</name>
    <name evidence="3" type="ordered locus">KNAG_0I01850</name>
</gene>
<name>J7RAT8_HUIN7</name>
<protein>
    <recommendedName>
        <fullName evidence="5">Vacuolar membrane protein</fullName>
    </recommendedName>
</protein>
<feature type="region of interest" description="Disordered" evidence="1">
    <location>
        <begin position="262"/>
        <end position="381"/>
    </location>
</feature>
<dbReference type="GO" id="GO:0005935">
    <property type="term" value="C:cellular bud neck"/>
    <property type="evidence" value="ECO:0007669"/>
    <property type="project" value="TreeGrafter"/>
</dbReference>
<evidence type="ECO:0000313" key="4">
    <source>
        <dbReference type="Proteomes" id="UP000006310"/>
    </source>
</evidence>
<dbReference type="OMA" id="MEGYHKR"/>
<evidence type="ECO:0000256" key="1">
    <source>
        <dbReference type="SAM" id="MobiDB-lite"/>
    </source>
</evidence>
<proteinExistence type="predicted"/>
<keyword evidence="2" id="KW-1133">Transmembrane helix</keyword>
<dbReference type="RefSeq" id="XP_022466215.1">
    <property type="nucleotide sequence ID" value="XM_022609861.1"/>
</dbReference>
<dbReference type="Proteomes" id="UP000006310">
    <property type="component" value="Chromosome 9"/>
</dbReference>
<dbReference type="PANTHER" id="PTHR36089">
    <property type="entry name" value="CHITIN SYNTHASE 3 COMPLEX PROTEIN CSI2-RELATED"/>
    <property type="match status" value="1"/>
</dbReference>
<evidence type="ECO:0000256" key="2">
    <source>
        <dbReference type="SAM" id="Phobius"/>
    </source>
</evidence>
<feature type="region of interest" description="Disordered" evidence="1">
    <location>
        <begin position="197"/>
        <end position="217"/>
    </location>
</feature>
<evidence type="ECO:0000313" key="3">
    <source>
        <dbReference type="EMBL" id="CCK71970.1"/>
    </source>
</evidence>
<dbReference type="KEGG" id="kng:KNAG_0I01850"/>
<evidence type="ECO:0008006" key="5">
    <source>
        <dbReference type="Google" id="ProtNLM"/>
    </source>
</evidence>
<reference evidence="3 4" key="1">
    <citation type="journal article" date="2011" name="Proc. Natl. Acad. Sci. U.S.A.">
        <title>Evolutionary erosion of yeast sex chromosomes by mating-type switching accidents.</title>
        <authorList>
            <person name="Gordon J.L."/>
            <person name="Armisen D."/>
            <person name="Proux-Wera E."/>
            <person name="Oheigeartaigh S.S."/>
            <person name="Byrne K.P."/>
            <person name="Wolfe K.H."/>
        </authorList>
    </citation>
    <scope>NUCLEOTIDE SEQUENCE [LARGE SCALE GENOMIC DNA]</scope>
    <source>
        <strain evidence="4">ATCC MYA-139 / BCRC 22969 / CBS 8797 / CCRC 22969 / KCTC 17520 / NBRC 10181 / NCYC 3082</strain>
    </source>
</reference>
<feature type="transmembrane region" description="Helical" evidence="2">
    <location>
        <begin position="109"/>
        <end position="130"/>
    </location>
</feature>
<dbReference type="EMBL" id="HE978322">
    <property type="protein sequence ID" value="CCK71970.1"/>
    <property type="molecule type" value="Genomic_DNA"/>
</dbReference>